<accession>A0A507D017</accession>
<protein>
    <submittedName>
        <fullName evidence="5">Uncharacterized protein</fullName>
    </submittedName>
</protein>
<evidence type="ECO:0000313" key="7">
    <source>
        <dbReference type="Proteomes" id="UP000317494"/>
    </source>
</evidence>
<feature type="compositionally biased region" description="Polar residues" evidence="2">
    <location>
        <begin position="125"/>
        <end position="143"/>
    </location>
</feature>
<dbReference type="InterPro" id="IPR029191">
    <property type="entry name" value="Uds1"/>
</dbReference>
<dbReference type="EMBL" id="QEAM01000173">
    <property type="protein sequence ID" value="TPX44651.1"/>
    <property type="molecule type" value="Genomic_DNA"/>
</dbReference>
<feature type="compositionally biased region" description="Polar residues" evidence="2">
    <location>
        <begin position="1203"/>
        <end position="1217"/>
    </location>
</feature>
<feature type="compositionally biased region" description="Basic and acidic residues" evidence="2">
    <location>
        <begin position="613"/>
        <end position="642"/>
    </location>
</feature>
<organism evidence="5 8">
    <name type="scientific">Synchytrium endobioticum</name>
    <dbReference type="NCBI Taxonomy" id="286115"/>
    <lineage>
        <taxon>Eukaryota</taxon>
        <taxon>Fungi</taxon>
        <taxon>Fungi incertae sedis</taxon>
        <taxon>Chytridiomycota</taxon>
        <taxon>Chytridiomycota incertae sedis</taxon>
        <taxon>Chytridiomycetes</taxon>
        <taxon>Synchytriales</taxon>
        <taxon>Synchytriaceae</taxon>
        <taxon>Synchytrium</taxon>
    </lineage>
</organism>
<feature type="region of interest" description="Disordered" evidence="2">
    <location>
        <begin position="1"/>
        <end position="257"/>
    </location>
</feature>
<feature type="compositionally biased region" description="Basic and acidic residues" evidence="2">
    <location>
        <begin position="435"/>
        <end position="458"/>
    </location>
</feature>
<feature type="compositionally biased region" description="Low complexity" evidence="2">
    <location>
        <begin position="769"/>
        <end position="781"/>
    </location>
</feature>
<proteinExistence type="predicted"/>
<feature type="compositionally biased region" description="Basic and acidic residues" evidence="2">
    <location>
        <begin position="596"/>
        <end position="605"/>
    </location>
</feature>
<evidence type="ECO:0000256" key="2">
    <source>
        <dbReference type="SAM" id="MobiDB-lite"/>
    </source>
</evidence>
<dbReference type="Pfam" id="PF15456">
    <property type="entry name" value="Uds1"/>
    <property type="match status" value="1"/>
</dbReference>
<evidence type="ECO:0000313" key="8">
    <source>
        <dbReference type="Proteomes" id="UP000320475"/>
    </source>
</evidence>
<feature type="compositionally biased region" description="Polar residues" evidence="2">
    <location>
        <begin position="186"/>
        <end position="206"/>
    </location>
</feature>
<sequence length="1217" mass="137526">MFSRLTGTKAAAEPSSQPTPSNRTLQQQNYPPRRQPPLGPSVAGKRPPARHDMLQPASTISDVLGDLESFNSELHRNQLQPQRGAYPPNNTSGHVQDPLRVYPPQRGRRHDKSKSPGRERRHSPTHTVTTASSFAESRLNGSTAGPDPYRRNRSRDPKQHLDRGHRMPNSGSDVDRGGPYDGQSRARATSPSTSGYTAQTARSNKSGPRDADAVYGGSSRSIDAALHFGNGINGNNNGIDQQSQRTAPHHRHQVSNGSAPLGVDDMMMQLQVQEALLDAAGFLVLPSDKYEIQKKELANLSAQVASLHSRLALESRVREAALNLTRLNSGNPDQARTAQEQLGQANKKVDAIATELWRFTGKLMEVERAVLKHVGGVLRWDLMRNRNGTSGDSQDTAGFTTQQQLASAEAKVRELEHMIDMLNNSIGGMEADQQATKKELERHRDQVRSLMDERERLVRSNSGSKDYPSPVNTPGRGTSGDSNRLKLELATIRAELAATKDELFSSRNAISRLNVQHEEDRDAIEAKERAVANMGAELEEVSNQLEMHKEAAYAAAYSAAKESPDARRAITALQVEVEALERQLQKTKINASRGRGRMDGEDERRRHNQSRSRSRDRTGRTDVELDLARTQQELDRARSEQARTERELQRLFTELSSVTPSANIGRGDDDKYSIEGLVKQVNRLLADSSSAGMKHGKEFASTQRKLADLQLDMSKLRDERDDYRRMLDEAERKLADEMRRANERHDQELSRHNDEGDRGRGYRSEYSRDNQSSSRQNNVDVGDLRQRHQDEINTLKKKYELEIINFRERTEIAERKADEIRTKADKERQKFNNELDEMLDELRKAKFDKDEGLATLQAKTRQFESATQQLQQELRSAREKAERMSAEMDEMRISVASSVTRNKEEMEKVIGDAAIRLKTLEDQLGEVEALRVELTTVDREHQMLMARRETERREADALLKEAQDARDDAMAKMEALKMQLEKAQCEAVEARNRPKSLAAEQLLISKITELQSTIIDLREQKADLEDEIKEVQMRERKAQREVDGIAKELERITRYQTDFEAERSRYEKTIDKLKGDLQDMHYQVQDSKLDNVGGSGALDRYDGSSVASQKLRGEFKAMLADLRAEYNEQINKEVASKGRLEVELRDMKRQREMETYCKVNDSSQTVLRWVEGDKPEAIGGAMVGVSNRDVDRSFGARDRSPVVTASQTTSARQKAYY</sequence>
<evidence type="ECO:0000256" key="1">
    <source>
        <dbReference type="SAM" id="Coils"/>
    </source>
</evidence>
<dbReference type="Pfam" id="PF25078">
    <property type="entry name" value="DUF7801"/>
    <property type="match status" value="1"/>
</dbReference>
<dbReference type="InterPro" id="IPR036274">
    <property type="entry name" value="HR1_rpt_sf"/>
</dbReference>
<feature type="compositionally biased region" description="Basic and acidic residues" evidence="2">
    <location>
        <begin position="740"/>
        <end position="768"/>
    </location>
</feature>
<keyword evidence="1" id="KW-0175">Coiled coil</keyword>
<comment type="caution">
    <text evidence="5">The sequence shown here is derived from an EMBL/GenBank/DDBJ whole genome shotgun (WGS) entry which is preliminary data.</text>
</comment>
<dbReference type="OrthoDB" id="5569911at2759"/>
<feature type="compositionally biased region" description="Polar residues" evidence="2">
    <location>
        <begin position="69"/>
        <end position="81"/>
    </location>
</feature>
<keyword evidence="7" id="KW-1185">Reference proteome</keyword>
<feature type="region of interest" description="Disordered" evidence="2">
    <location>
        <begin position="586"/>
        <end position="642"/>
    </location>
</feature>
<feature type="domain" description="Up-regulated during septation protein 1" evidence="3">
    <location>
        <begin position="268"/>
        <end position="380"/>
    </location>
</feature>
<name>A0A507D017_9FUNG</name>
<feature type="compositionally biased region" description="Basic and acidic residues" evidence="2">
    <location>
        <begin position="148"/>
        <end position="165"/>
    </location>
</feature>
<gene>
    <name evidence="5" type="ORF">SeLEV6574_g04369</name>
    <name evidence="6" type="ORF">SeMB42_g00611</name>
</gene>
<dbReference type="InterPro" id="IPR056703">
    <property type="entry name" value="DUF7801"/>
</dbReference>
<feature type="compositionally biased region" description="Low complexity" evidence="2">
    <location>
        <begin position="229"/>
        <end position="239"/>
    </location>
</feature>
<evidence type="ECO:0000259" key="4">
    <source>
        <dbReference type="Pfam" id="PF25078"/>
    </source>
</evidence>
<dbReference type="Proteomes" id="UP000317494">
    <property type="component" value="Unassembled WGS sequence"/>
</dbReference>
<feature type="domain" description="DUF7801" evidence="4">
    <location>
        <begin position="991"/>
        <end position="1093"/>
    </location>
</feature>
<evidence type="ECO:0000259" key="3">
    <source>
        <dbReference type="Pfam" id="PF15456"/>
    </source>
</evidence>
<dbReference type="EMBL" id="QEAN01000012">
    <property type="protein sequence ID" value="TPX53797.1"/>
    <property type="molecule type" value="Genomic_DNA"/>
</dbReference>
<dbReference type="VEuPathDB" id="FungiDB:SeMB42_g00611"/>
<dbReference type="STRING" id="286115.A0A507D017"/>
<feature type="region of interest" description="Disordered" evidence="2">
    <location>
        <begin position="432"/>
        <end position="482"/>
    </location>
</feature>
<feature type="coiled-coil region" evidence="1">
    <location>
        <begin position="796"/>
        <end position="1048"/>
    </location>
</feature>
<dbReference type="Proteomes" id="UP000320475">
    <property type="component" value="Unassembled WGS sequence"/>
</dbReference>
<feature type="compositionally biased region" description="Polar residues" evidence="2">
    <location>
        <begin position="459"/>
        <end position="482"/>
    </location>
</feature>
<evidence type="ECO:0000313" key="5">
    <source>
        <dbReference type="EMBL" id="TPX44651.1"/>
    </source>
</evidence>
<dbReference type="PANTHER" id="PTHR18937">
    <property type="entry name" value="STRUCTURAL MAINTENANCE OF CHROMOSOMES SMC FAMILY MEMBER"/>
    <property type="match status" value="1"/>
</dbReference>
<feature type="compositionally biased region" description="Polar residues" evidence="2">
    <location>
        <begin position="14"/>
        <end position="25"/>
    </location>
</feature>
<feature type="region of interest" description="Disordered" evidence="2">
    <location>
        <begin position="740"/>
        <end position="786"/>
    </location>
</feature>
<feature type="region of interest" description="Disordered" evidence="2">
    <location>
        <begin position="1192"/>
        <end position="1217"/>
    </location>
</feature>
<reference evidence="7 8" key="1">
    <citation type="journal article" date="2019" name="Sci. Rep.">
        <title>Comparative genomics of chytrid fungi reveal insights into the obligate biotrophic and pathogenic lifestyle of Synchytrium endobioticum.</title>
        <authorList>
            <person name="van de Vossenberg B.T.L.H."/>
            <person name="Warris S."/>
            <person name="Nguyen H.D.T."/>
            <person name="van Gent-Pelzer M.P.E."/>
            <person name="Joly D.L."/>
            <person name="van de Geest H.C."/>
            <person name="Bonants P.J.M."/>
            <person name="Smith D.S."/>
            <person name="Levesque C.A."/>
            <person name="van der Lee T.A.J."/>
        </authorList>
    </citation>
    <scope>NUCLEOTIDE SEQUENCE [LARGE SCALE GENOMIC DNA]</scope>
    <source>
        <strain evidence="5 8">LEV6574</strain>
        <strain evidence="6 7">MB42</strain>
    </source>
</reference>
<evidence type="ECO:0000313" key="6">
    <source>
        <dbReference type="EMBL" id="TPX53797.1"/>
    </source>
</evidence>
<dbReference type="AlphaFoldDB" id="A0A507D017"/>
<dbReference type="SUPFAM" id="SSF46585">
    <property type="entry name" value="HR1 repeat"/>
    <property type="match status" value="1"/>
</dbReference>